<organism evidence="4 5">
    <name type="scientific">Glutamicibacter halophytocola</name>
    <dbReference type="NCBI Taxonomy" id="1933880"/>
    <lineage>
        <taxon>Bacteria</taxon>
        <taxon>Bacillati</taxon>
        <taxon>Actinomycetota</taxon>
        <taxon>Actinomycetes</taxon>
        <taxon>Micrococcales</taxon>
        <taxon>Micrococcaceae</taxon>
        <taxon>Glutamicibacter</taxon>
    </lineage>
</organism>
<protein>
    <submittedName>
        <fullName evidence="4">Transglutaminase-like domain-containing protein</fullName>
    </submittedName>
</protein>
<dbReference type="Pfam" id="PF11992">
    <property type="entry name" value="TgpA_N"/>
    <property type="match status" value="1"/>
</dbReference>
<feature type="transmembrane region" description="Helical" evidence="2">
    <location>
        <begin position="174"/>
        <end position="191"/>
    </location>
</feature>
<feature type="region of interest" description="Disordered" evidence="1">
    <location>
        <begin position="554"/>
        <end position="608"/>
    </location>
</feature>
<evidence type="ECO:0000259" key="3">
    <source>
        <dbReference type="SMART" id="SM00460"/>
    </source>
</evidence>
<dbReference type="InterPro" id="IPR021878">
    <property type="entry name" value="TgpA_N"/>
</dbReference>
<feature type="transmembrane region" description="Helical" evidence="2">
    <location>
        <begin position="6"/>
        <end position="28"/>
    </location>
</feature>
<gene>
    <name evidence="4" type="ORF">NUH22_03990</name>
</gene>
<sequence>MNKLPLWRFGVDAACLALALLLGALGLLDAYGASPNFMLAAAGGILAGLALAWANVYFRWGTWRTVGIFALLYLLLGTPLATPREAAFGVLPTASSLRTLLAGLVFSWKDMLTVAPPVGTYGGVLIVAFFSTLLTAVLAGLVAWRLRSPYWTLIPLLAMFVLGIAFGTRDVPLPIARGVALIAVLVGWLAWRTFMSSRITGAFNGLEAGHGESRGGQQLLVRRVIAGALVLAGAGTITAAATPILAPENPRQVLRDALEPPVDLYDYPSPLTRFRKYVKTMADDTLLTVTGLPKGQRIRLAALDSYNGMVANVDPAAGGSFSPVGDASDIRSTDSAEGRETADLAIKIEDYDGVWVPAGGKLLGMDITGAREDELARSLFYSDTSESVLSSTGVRKGDSYTAKVQFPAQPTDEQLAKLDFAQLRMPELANVPAIAGAKAADFTGSARSDLERARGLEATLSGTGFFSNGTEGQVSSLSGHGAGRITSLLDADQMIGDDEQYAVAMALMAREQGMPARVVMGFYPEEYRPDQAVNLTGSDVHAWVEIAFEGEGWVAFNPTPNEDEQPTPPEQEPKSVPQPQVLQPPPPAQDEADLPPQTAPEPQEIEEEPKSFWERWGMVIKVAGISLGSLLILLSPLALIALLKLQRRKKRSGTGNRAERMSGGWQELLSYATDHRIATANGATRRENAAVLATGFPALASSVATLSQQADAANFSREQPTEEQVQKYWDEVMAHTRKMQEPLSFFRRMRVNFSPRSLIHELAAKTVITARTFKRKSRKFPWQ</sequence>
<accession>A0AA94XXD5</accession>
<dbReference type="Gene3D" id="3.10.620.30">
    <property type="match status" value="1"/>
</dbReference>
<evidence type="ECO:0000256" key="1">
    <source>
        <dbReference type="SAM" id="MobiDB-lite"/>
    </source>
</evidence>
<dbReference type="SUPFAM" id="SSF54001">
    <property type="entry name" value="Cysteine proteinases"/>
    <property type="match status" value="1"/>
</dbReference>
<reference evidence="4" key="1">
    <citation type="journal article" date="2022" name="Pest Manag. Sci.">
        <title>Glutamicibacter halophytocola-mediated host fitness of potato tuber moth on Solanaceae crops.</title>
        <authorList>
            <person name="Wang W."/>
            <person name="Xiao G."/>
            <person name="Du G."/>
            <person name="Chang L."/>
            <person name="Yang Y."/>
            <person name="Ye J."/>
            <person name="Chen B."/>
        </authorList>
    </citation>
    <scope>NUCLEOTIDE SEQUENCE</scope>
    <source>
        <strain evidence="4">S2</strain>
    </source>
</reference>
<feature type="transmembrane region" description="Helical" evidence="2">
    <location>
        <begin position="120"/>
        <end position="143"/>
    </location>
</feature>
<keyword evidence="2" id="KW-0812">Transmembrane</keyword>
<keyword evidence="2" id="KW-0472">Membrane</keyword>
<dbReference type="PANTHER" id="PTHR42736">
    <property type="entry name" value="PROTEIN-GLUTAMINE GAMMA-GLUTAMYLTRANSFERASE"/>
    <property type="match status" value="1"/>
</dbReference>
<proteinExistence type="predicted"/>
<dbReference type="InterPro" id="IPR052901">
    <property type="entry name" value="Bact_TGase-like"/>
</dbReference>
<dbReference type="AlphaFoldDB" id="A0AA94XXD5"/>
<feature type="transmembrane region" description="Helical" evidence="2">
    <location>
        <begin position="62"/>
        <end position="81"/>
    </location>
</feature>
<evidence type="ECO:0000313" key="4">
    <source>
        <dbReference type="EMBL" id="UUX59791.1"/>
    </source>
</evidence>
<evidence type="ECO:0000256" key="2">
    <source>
        <dbReference type="SAM" id="Phobius"/>
    </source>
</evidence>
<dbReference type="EMBL" id="CP102487">
    <property type="protein sequence ID" value="UUX59791.1"/>
    <property type="molecule type" value="Genomic_DNA"/>
</dbReference>
<dbReference type="Proteomes" id="UP001060018">
    <property type="component" value="Chromosome"/>
</dbReference>
<name>A0AA94XXD5_9MICC</name>
<feature type="transmembrane region" description="Helical" evidence="2">
    <location>
        <begin position="150"/>
        <end position="168"/>
    </location>
</feature>
<dbReference type="InterPro" id="IPR038765">
    <property type="entry name" value="Papain-like_cys_pep_sf"/>
</dbReference>
<dbReference type="RefSeq" id="WP_257746020.1">
    <property type="nucleotide sequence ID" value="NZ_CP102487.1"/>
</dbReference>
<dbReference type="InterPro" id="IPR002931">
    <property type="entry name" value="Transglutaminase-like"/>
</dbReference>
<feature type="domain" description="Transglutaminase-like" evidence="3">
    <location>
        <begin position="496"/>
        <end position="560"/>
    </location>
</feature>
<feature type="transmembrane region" description="Helical" evidence="2">
    <location>
        <begin position="224"/>
        <end position="246"/>
    </location>
</feature>
<feature type="transmembrane region" description="Helical" evidence="2">
    <location>
        <begin position="37"/>
        <end position="56"/>
    </location>
</feature>
<evidence type="ECO:0000313" key="5">
    <source>
        <dbReference type="Proteomes" id="UP001060018"/>
    </source>
</evidence>
<dbReference type="SMART" id="SM00460">
    <property type="entry name" value="TGc"/>
    <property type="match status" value="1"/>
</dbReference>
<feature type="transmembrane region" description="Helical" evidence="2">
    <location>
        <begin position="618"/>
        <end position="643"/>
    </location>
</feature>
<dbReference type="PANTHER" id="PTHR42736:SF1">
    <property type="entry name" value="PROTEIN-GLUTAMINE GAMMA-GLUTAMYLTRANSFERASE"/>
    <property type="match status" value="1"/>
</dbReference>
<dbReference type="Pfam" id="PF01841">
    <property type="entry name" value="Transglut_core"/>
    <property type="match status" value="1"/>
</dbReference>
<keyword evidence="2" id="KW-1133">Transmembrane helix</keyword>